<evidence type="ECO:0000313" key="2">
    <source>
        <dbReference type="EMBL" id="RXN38243.1"/>
    </source>
</evidence>
<organism evidence="2 3">
    <name type="scientific">Labeo rohita</name>
    <name type="common">Indian major carp</name>
    <name type="synonym">Cyprinus rohita</name>
    <dbReference type="NCBI Taxonomy" id="84645"/>
    <lineage>
        <taxon>Eukaryota</taxon>
        <taxon>Metazoa</taxon>
        <taxon>Chordata</taxon>
        <taxon>Craniata</taxon>
        <taxon>Vertebrata</taxon>
        <taxon>Euteleostomi</taxon>
        <taxon>Actinopterygii</taxon>
        <taxon>Neopterygii</taxon>
        <taxon>Teleostei</taxon>
        <taxon>Ostariophysi</taxon>
        <taxon>Cypriniformes</taxon>
        <taxon>Cyprinidae</taxon>
        <taxon>Labeoninae</taxon>
        <taxon>Labeonini</taxon>
        <taxon>Labeo</taxon>
    </lineage>
</organism>
<reference evidence="2 3" key="1">
    <citation type="submission" date="2018-03" db="EMBL/GenBank/DDBJ databases">
        <title>Draft genome sequence of Rohu Carp (Labeo rohita).</title>
        <authorList>
            <person name="Das P."/>
            <person name="Kushwaha B."/>
            <person name="Joshi C.G."/>
            <person name="Kumar D."/>
            <person name="Nagpure N.S."/>
            <person name="Sahoo L."/>
            <person name="Das S.P."/>
            <person name="Bit A."/>
            <person name="Patnaik S."/>
            <person name="Meher P.K."/>
            <person name="Jayasankar P."/>
            <person name="Koringa P.G."/>
            <person name="Patel N.V."/>
            <person name="Hinsu A.T."/>
            <person name="Kumar R."/>
            <person name="Pandey M."/>
            <person name="Agarwal S."/>
            <person name="Srivastava S."/>
            <person name="Singh M."/>
            <person name="Iquebal M.A."/>
            <person name="Jaiswal S."/>
            <person name="Angadi U.B."/>
            <person name="Kumar N."/>
            <person name="Raza M."/>
            <person name="Shah T.M."/>
            <person name="Rai A."/>
            <person name="Jena J.K."/>
        </authorList>
    </citation>
    <scope>NUCLEOTIDE SEQUENCE [LARGE SCALE GENOMIC DNA]</scope>
    <source>
        <strain evidence="2">DASCIFA01</strain>
        <tissue evidence="2">Testis</tissue>
    </source>
</reference>
<dbReference type="EMBL" id="QBIY01005002">
    <property type="protein sequence ID" value="RXN38243.1"/>
    <property type="molecule type" value="Genomic_DNA"/>
</dbReference>
<name>A0A498P220_LABRO</name>
<dbReference type="Proteomes" id="UP000290572">
    <property type="component" value="Unassembled WGS sequence"/>
</dbReference>
<comment type="caution">
    <text evidence="2">The sequence shown here is derived from an EMBL/GenBank/DDBJ whole genome shotgun (WGS) entry which is preliminary data.</text>
</comment>
<evidence type="ECO:0000313" key="3">
    <source>
        <dbReference type="Proteomes" id="UP000290572"/>
    </source>
</evidence>
<protein>
    <submittedName>
        <fullName evidence="2">Putative C-mannosyltransferase DPY19L3 isoform X1</fullName>
    </submittedName>
</protein>
<keyword evidence="2" id="KW-0808">Transferase</keyword>
<feature type="region of interest" description="Disordered" evidence="1">
    <location>
        <begin position="297"/>
        <end position="325"/>
    </location>
</feature>
<gene>
    <name evidence="2" type="ORF">ROHU_001297</name>
</gene>
<dbReference type="GO" id="GO:0016757">
    <property type="term" value="F:glycosyltransferase activity"/>
    <property type="evidence" value="ECO:0007669"/>
    <property type="project" value="UniProtKB-KW"/>
</dbReference>
<keyword evidence="2" id="KW-0328">Glycosyltransferase</keyword>
<dbReference type="AlphaFoldDB" id="A0A498P220"/>
<proteinExistence type="predicted"/>
<evidence type="ECO:0000256" key="1">
    <source>
        <dbReference type="SAM" id="MobiDB-lite"/>
    </source>
</evidence>
<accession>A0A498P220</accession>
<keyword evidence="3" id="KW-1185">Reference proteome</keyword>
<sequence length="325" mass="36167">MTTPYSRPAPLRIRCVATCRSQKALTFVTHRNKIHVGTYKVTMSCALTDGETVYLSVINGSDPEFEEGQSYVVKNFTLSHKYGRPCLFVNRATIKFKTTPLAVTEEAIRTAKEALCPLSPYKTGEEEDIFTHRGYLSLQGQIQKVEVARMTCAQVPILDLRIKCRSKLFDIALWREEALNELYVGDTVELTHLKSTITPDGKRKFVSSNYSTVKIIDRHILEEEVEIIGVSQKDDTLILLDSGLDDFVVPAHFYAGNPDELVKQLPLKLKIRHIQRHVLNIKCLGSVKSNESLNPLQGVVSLDPEQGGKSPAPVQGGASLDPGQS</sequence>